<sequence>MVIVKKYFTECKPLFQLSMFLVLFKKNQKIILHKFNSFEYSNQQEFTYVKNLKDGSAEFMVFSVVIFA</sequence>
<dbReference type="Proteomes" id="UP000240419">
    <property type="component" value="Unassembled WGS sequence"/>
</dbReference>
<dbReference type="AlphaFoldDB" id="A0A2P7V6D8"/>
<proteinExistence type="predicted"/>
<keyword evidence="2" id="KW-1185">Reference proteome</keyword>
<protein>
    <submittedName>
        <fullName evidence="1">Uncharacterized protein</fullName>
    </submittedName>
</protein>
<accession>A0A2P7V6D8</accession>
<comment type="caution">
    <text evidence="1">The sequence shown here is derived from an EMBL/GenBank/DDBJ whole genome shotgun (WGS) entry which is preliminary data.</text>
</comment>
<name>A0A2P7V6D8_9BACL</name>
<organism evidence="1 2">
    <name type="scientific">Brevibacillus fortis</name>
    <dbReference type="NCBI Taxonomy" id="2126352"/>
    <lineage>
        <taxon>Bacteria</taxon>
        <taxon>Bacillati</taxon>
        <taxon>Bacillota</taxon>
        <taxon>Bacilli</taxon>
        <taxon>Bacillales</taxon>
        <taxon>Paenibacillaceae</taxon>
        <taxon>Brevibacillus</taxon>
    </lineage>
</organism>
<dbReference type="EMBL" id="PXZM01000023">
    <property type="protein sequence ID" value="PSJ94785.1"/>
    <property type="molecule type" value="Genomic_DNA"/>
</dbReference>
<evidence type="ECO:0000313" key="1">
    <source>
        <dbReference type="EMBL" id="PSJ94785.1"/>
    </source>
</evidence>
<reference evidence="1 2" key="1">
    <citation type="submission" date="2018-03" db="EMBL/GenBank/DDBJ databases">
        <title>Brevisbacillus phylogenomics.</title>
        <authorList>
            <person name="Dunlap C."/>
        </authorList>
    </citation>
    <scope>NUCLEOTIDE SEQUENCE [LARGE SCALE GENOMIC DNA]</scope>
    <source>
        <strain evidence="1 2">NRRL NRS-1210</strain>
    </source>
</reference>
<evidence type="ECO:0000313" key="2">
    <source>
        <dbReference type="Proteomes" id="UP000240419"/>
    </source>
</evidence>
<gene>
    <name evidence="1" type="ORF">C7R93_15505</name>
</gene>